<proteinExistence type="predicted"/>
<dbReference type="AlphaFoldDB" id="A0A0E9TQ98"/>
<organism evidence="1">
    <name type="scientific">Anguilla anguilla</name>
    <name type="common">European freshwater eel</name>
    <name type="synonym">Muraena anguilla</name>
    <dbReference type="NCBI Taxonomy" id="7936"/>
    <lineage>
        <taxon>Eukaryota</taxon>
        <taxon>Metazoa</taxon>
        <taxon>Chordata</taxon>
        <taxon>Craniata</taxon>
        <taxon>Vertebrata</taxon>
        <taxon>Euteleostomi</taxon>
        <taxon>Actinopterygii</taxon>
        <taxon>Neopterygii</taxon>
        <taxon>Teleostei</taxon>
        <taxon>Anguilliformes</taxon>
        <taxon>Anguillidae</taxon>
        <taxon>Anguilla</taxon>
    </lineage>
</organism>
<evidence type="ECO:0000313" key="1">
    <source>
        <dbReference type="EMBL" id="JAH55889.1"/>
    </source>
</evidence>
<reference evidence="1" key="2">
    <citation type="journal article" date="2015" name="Fish Shellfish Immunol.">
        <title>Early steps in the European eel (Anguilla anguilla)-Vibrio vulnificus interaction in the gills: Role of the RtxA13 toxin.</title>
        <authorList>
            <person name="Callol A."/>
            <person name="Pajuelo D."/>
            <person name="Ebbesson L."/>
            <person name="Teles M."/>
            <person name="MacKenzie S."/>
            <person name="Amaro C."/>
        </authorList>
    </citation>
    <scope>NUCLEOTIDE SEQUENCE</scope>
</reference>
<protein>
    <submittedName>
        <fullName evidence="1">Uncharacterized protein</fullName>
    </submittedName>
</protein>
<reference evidence="1" key="1">
    <citation type="submission" date="2014-11" db="EMBL/GenBank/DDBJ databases">
        <authorList>
            <person name="Amaro Gonzalez C."/>
        </authorList>
    </citation>
    <scope>NUCLEOTIDE SEQUENCE</scope>
</reference>
<sequence length="41" mass="4536">MHHAINAFGPLLWLQSHFSPELPPGVVVLMVILLVNPDFSV</sequence>
<accession>A0A0E9TQ98</accession>
<dbReference type="EMBL" id="GBXM01052688">
    <property type="protein sequence ID" value="JAH55889.1"/>
    <property type="molecule type" value="Transcribed_RNA"/>
</dbReference>
<name>A0A0E9TQ98_ANGAN</name>